<evidence type="ECO:0000256" key="1">
    <source>
        <dbReference type="SAM" id="Phobius"/>
    </source>
</evidence>
<sequence length="38" mass="4520">MLNCLFIYQLTLHAPWIIPAVVTMMVQCVDFYTKMLDR</sequence>
<protein>
    <submittedName>
        <fullName evidence="2">Uncharacterized protein</fullName>
    </submittedName>
</protein>
<name>A0A0A8YX81_ARUDO</name>
<keyword evidence="1" id="KW-0812">Transmembrane</keyword>
<dbReference type="EMBL" id="GBRH01268810">
    <property type="protein sequence ID" value="JAD29085.1"/>
    <property type="molecule type" value="Transcribed_RNA"/>
</dbReference>
<organism evidence="2">
    <name type="scientific">Arundo donax</name>
    <name type="common">Giant reed</name>
    <name type="synonym">Donax arundinaceus</name>
    <dbReference type="NCBI Taxonomy" id="35708"/>
    <lineage>
        <taxon>Eukaryota</taxon>
        <taxon>Viridiplantae</taxon>
        <taxon>Streptophyta</taxon>
        <taxon>Embryophyta</taxon>
        <taxon>Tracheophyta</taxon>
        <taxon>Spermatophyta</taxon>
        <taxon>Magnoliopsida</taxon>
        <taxon>Liliopsida</taxon>
        <taxon>Poales</taxon>
        <taxon>Poaceae</taxon>
        <taxon>PACMAD clade</taxon>
        <taxon>Arundinoideae</taxon>
        <taxon>Arundineae</taxon>
        <taxon>Arundo</taxon>
    </lineage>
</organism>
<accession>A0A0A8YX81</accession>
<feature type="transmembrane region" description="Helical" evidence="1">
    <location>
        <begin position="12"/>
        <end position="32"/>
    </location>
</feature>
<dbReference type="AlphaFoldDB" id="A0A0A8YX81"/>
<evidence type="ECO:0000313" key="2">
    <source>
        <dbReference type="EMBL" id="JAD29085.1"/>
    </source>
</evidence>
<reference evidence="2" key="1">
    <citation type="submission" date="2014-09" db="EMBL/GenBank/DDBJ databases">
        <authorList>
            <person name="Magalhaes I.L.F."/>
            <person name="Oliveira U."/>
            <person name="Santos F.R."/>
            <person name="Vidigal T.H.D.A."/>
            <person name="Brescovit A.D."/>
            <person name="Santos A.J."/>
        </authorList>
    </citation>
    <scope>NUCLEOTIDE SEQUENCE</scope>
    <source>
        <tissue evidence="2">Shoot tissue taken approximately 20 cm above the soil surface</tissue>
    </source>
</reference>
<reference evidence="2" key="2">
    <citation type="journal article" date="2015" name="Data Brief">
        <title>Shoot transcriptome of the giant reed, Arundo donax.</title>
        <authorList>
            <person name="Barrero R.A."/>
            <person name="Guerrero F.D."/>
            <person name="Moolhuijzen P."/>
            <person name="Goolsby J.A."/>
            <person name="Tidwell J."/>
            <person name="Bellgard S.E."/>
            <person name="Bellgard M.I."/>
        </authorList>
    </citation>
    <scope>NUCLEOTIDE SEQUENCE</scope>
    <source>
        <tissue evidence="2">Shoot tissue taken approximately 20 cm above the soil surface</tissue>
    </source>
</reference>
<keyword evidence="1" id="KW-0472">Membrane</keyword>
<keyword evidence="1" id="KW-1133">Transmembrane helix</keyword>
<proteinExistence type="predicted"/>